<evidence type="ECO:0000313" key="3">
    <source>
        <dbReference type="EMBL" id="KAF5317693.1"/>
    </source>
</evidence>
<dbReference type="Gene3D" id="3.40.50.11350">
    <property type="match status" value="1"/>
</dbReference>
<keyword evidence="2" id="KW-1133">Transmembrane helix</keyword>
<protein>
    <submittedName>
        <fullName evidence="3">Uncharacterized protein</fullName>
    </submittedName>
</protein>
<feature type="compositionally biased region" description="Polar residues" evidence="1">
    <location>
        <begin position="290"/>
        <end position="313"/>
    </location>
</feature>
<dbReference type="OrthoDB" id="2559662at2759"/>
<sequence length="757" mass="84790">MKSYSNDEDLFNDDAEALELENLLPDVPTRADRATRLPSGIGGLHIPTISRLRAVIWRVLHPSKTRMRHTPVVPQNRAVRAKYTPLPFHIHISIARLLRVRPRTLIFLTLCILIWTPIILLTLVLAYGGVPPDYSVVREWERELPQHIWSRSEIQGAPGRFERRSDRETTVDDGRRYLRFPDHLWGHGLNNVLQEALLTSHLAHRAHRSFVFEDFTWSHLPLPYTLYDFALRPTRVPLGAFLGGWVVGGGVSSISKSQSVPVEHGIRESGSTPMLKRGDASDAVNLSDGPGSTSSINLTTTSKPTSTEISSSARDAIEERRAISAEYFDYVCPPSRRVEIWYGRGFLDSISSQADANDVTSSDMSMRLPPGDEASGTEIVEWWIRRLQQPDVRDEPCVVVREDERRVFDSNFFGSTRILSLFDELKHSPVLRGFAWSPLVQHALDMTMSRFFGENTTFTRTSDPSQAVDTSSTSTSSPRIPLPPLGLVQQSSSHSTPTIPGLLAVHLRRGDYKRHCLRLADWRAGYMAFNRFDGMLDTFDAEGHLRGYENTTSTGTEQRFITMSDDNEESRRRRTLLLDERREAYYLAHCLPTIQEIVKRLHDVREEYQHSPKTERGQASSGHYALGDVYILTNGWPSFVEELRAALLADGWGHVMGTPQLENADAVDGPDALPAGGDADQSVLVAGRHARWNNTVVPPDVVASGLTREEKGVSVAVDMGFAERAEVFVGNGFSSLSSNIVMLRMARGMPVYSSRLL</sequence>
<reference evidence="3 4" key="1">
    <citation type="journal article" date="2020" name="ISME J.">
        <title>Uncovering the hidden diversity of litter-decomposition mechanisms in mushroom-forming fungi.</title>
        <authorList>
            <person name="Floudas D."/>
            <person name="Bentzer J."/>
            <person name="Ahren D."/>
            <person name="Johansson T."/>
            <person name="Persson P."/>
            <person name="Tunlid A."/>
        </authorList>
    </citation>
    <scope>NUCLEOTIDE SEQUENCE [LARGE SCALE GENOMIC DNA]</scope>
    <source>
        <strain evidence="3 4">CBS 101986</strain>
    </source>
</reference>
<dbReference type="EMBL" id="JAACJJ010000032">
    <property type="protein sequence ID" value="KAF5317693.1"/>
    <property type="molecule type" value="Genomic_DNA"/>
</dbReference>
<keyword evidence="2" id="KW-0472">Membrane</keyword>
<feature type="region of interest" description="Disordered" evidence="1">
    <location>
        <begin position="264"/>
        <end position="313"/>
    </location>
</feature>
<feature type="compositionally biased region" description="Polar residues" evidence="1">
    <location>
        <begin position="458"/>
        <end position="469"/>
    </location>
</feature>
<gene>
    <name evidence="3" type="ORF">D9619_012536</name>
</gene>
<evidence type="ECO:0000256" key="2">
    <source>
        <dbReference type="SAM" id="Phobius"/>
    </source>
</evidence>
<evidence type="ECO:0000313" key="4">
    <source>
        <dbReference type="Proteomes" id="UP000567179"/>
    </source>
</evidence>
<proteinExistence type="predicted"/>
<organism evidence="3 4">
    <name type="scientific">Psilocybe cf. subviscida</name>
    <dbReference type="NCBI Taxonomy" id="2480587"/>
    <lineage>
        <taxon>Eukaryota</taxon>
        <taxon>Fungi</taxon>
        <taxon>Dikarya</taxon>
        <taxon>Basidiomycota</taxon>
        <taxon>Agaricomycotina</taxon>
        <taxon>Agaricomycetes</taxon>
        <taxon>Agaricomycetidae</taxon>
        <taxon>Agaricales</taxon>
        <taxon>Agaricineae</taxon>
        <taxon>Strophariaceae</taxon>
        <taxon>Psilocybe</taxon>
    </lineage>
</organism>
<keyword evidence="4" id="KW-1185">Reference proteome</keyword>
<name>A0A8H5B819_9AGAR</name>
<evidence type="ECO:0000256" key="1">
    <source>
        <dbReference type="SAM" id="MobiDB-lite"/>
    </source>
</evidence>
<keyword evidence="2" id="KW-0812">Transmembrane</keyword>
<comment type="caution">
    <text evidence="3">The sequence shown here is derived from an EMBL/GenBank/DDBJ whole genome shotgun (WGS) entry which is preliminary data.</text>
</comment>
<accession>A0A8H5B819</accession>
<dbReference type="Proteomes" id="UP000567179">
    <property type="component" value="Unassembled WGS sequence"/>
</dbReference>
<dbReference type="AlphaFoldDB" id="A0A8H5B819"/>
<feature type="region of interest" description="Disordered" evidence="1">
    <location>
        <begin position="458"/>
        <end position="482"/>
    </location>
</feature>
<feature type="transmembrane region" description="Helical" evidence="2">
    <location>
        <begin position="105"/>
        <end position="128"/>
    </location>
</feature>